<organism evidence="2 3">
    <name type="scientific">Peptoniphilus gorbachii</name>
    <dbReference type="NCBI Taxonomy" id="411567"/>
    <lineage>
        <taxon>Bacteria</taxon>
        <taxon>Bacillati</taxon>
        <taxon>Bacillota</taxon>
        <taxon>Tissierellia</taxon>
        <taxon>Tissierellales</taxon>
        <taxon>Peptoniphilaceae</taxon>
        <taxon>Peptoniphilus</taxon>
    </lineage>
</organism>
<evidence type="ECO:0000313" key="3">
    <source>
        <dbReference type="Proteomes" id="UP000720595"/>
    </source>
</evidence>
<evidence type="ECO:0000313" key="2">
    <source>
        <dbReference type="EMBL" id="MBM7550549.1"/>
    </source>
</evidence>
<dbReference type="Pfam" id="PF13560">
    <property type="entry name" value="HTH_31"/>
    <property type="match status" value="1"/>
</dbReference>
<comment type="caution">
    <text evidence="2">The sequence shown here is derived from an EMBL/GenBank/DDBJ whole genome shotgun (WGS) entry which is preliminary data.</text>
</comment>
<dbReference type="SUPFAM" id="SSF47413">
    <property type="entry name" value="lambda repressor-like DNA-binding domains"/>
    <property type="match status" value="1"/>
</dbReference>
<accession>A0ABS2MKJ7</accession>
<dbReference type="EMBL" id="JAFBDH010000005">
    <property type="protein sequence ID" value="MBM7550549.1"/>
    <property type="molecule type" value="Genomic_DNA"/>
</dbReference>
<dbReference type="InterPro" id="IPR001387">
    <property type="entry name" value="Cro/C1-type_HTH"/>
</dbReference>
<dbReference type="CDD" id="cd00093">
    <property type="entry name" value="HTH_XRE"/>
    <property type="match status" value="1"/>
</dbReference>
<gene>
    <name evidence="2" type="ORF">JOD41_001286</name>
</gene>
<dbReference type="Gene3D" id="1.10.260.40">
    <property type="entry name" value="lambda repressor-like DNA-binding domains"/>
    <property type="match status" value="1"/>
</dbReference>
<feature type="domain" description="HTH cro/C1-type" evidence="1">
    <location>
        <begin position="6"/>
        <end position="60"/>
    </location>
</feature>
<proteinExistence type="predicted"/>
<keyword evidence="3" id="KW-1185">Reference proteome</keyword>
<reference evidence="2 3" key="1">
    <citation type="submission" date="2021-01" db="EMBL/GenBank/DDBJ databases">
        <title>Genomic Encyclopedia of Type Strains, Phase IV (KMG-IV): sequencing the most valuable type-strain genomes for metagenomic binning, comparative biology and taxonomic classification.</title>
        <authorList>
            <person name="Goeker M."/>
        </authorList>
    </citation>
    <scope>NUCLEOTIDE SEQUENCE [LARGE SCALE GENOMIC DNA]</scope>
    <source>
        <strain evidence="2 3">DSM 21461</strain>
    </source>
</reference>
<evidence type="ECO:0000259" key="1">
    <source>
        <dbReference type="PROSITE" id="PS50943"/>
    </source>
</evidence>
<protein>
    <submittedName>
        <fullName evidence="2">Transcriptional regulator with XRE-family HTH domain</fullName>
    </submittedName>
</protein>
<dbReference type="Proteomes" id="UP000720595">
    <property type="component" value="Unassembled WGS sequence"/>
</dbReference>
<dbReference type="InterPro" id="IPR010982">
    <property type="entry name" value="Lambda_DNA-bd_dom_sf"/>
</dbReference>
<sequence>MNLKLLRITRLEKELSQKQLANLIGVHELTYSRKERGEREFTRTEIDNLAKALDLSNDEVNTIFFDSRITNC</sequence>
<dbReference type="RefSeq" id="WP_205052069.1">
    <property type="nucleotide sequence ID" value="NZ_JAFBDH010000005.1"/>
</dbReference>
<dbReference type="SMART" id="SM00530">
    <property type="entry name" value="HTH_XRE"/>
    <property type="match status" value="1"/>
</dbReference>
<dbReference type="PROSITE" id="PS50943">
    <property type="entry name" value="HTH_CROC1"/>
    <property type="match status" value="1"/>
</dbReference>
<name>A0ABS2MKJ7_9FIRM</name>